<keyword evidence="4" id="KW-0865">Zymogen</keyword>
<feature type="active site" description="Nucleophile" evidence="5">
    <location>
        <position position="192"/>
    </location>
</feature>
<feature type="chain" id="PRO_5032659261" evidence="6">
    <location>
        <begin position="23"/>
        <end position="715"/>
    </location>
</feature>
<evidence type="ECO:0000256" key="5">
    <source>
        <dbReference type="PIRSR" id="PIRSR001227-1"/>
    </source>
</evidence>
<dbReference type="Pfam" id="PF01804">
    <property type="entry name" value="Penicil_amidase"/>
    <property type="match status" value="1"/>
</dbReference>
<keyword evidence="2 6" id="KW-0732">Signal</keyword>
<evidence type="ECO:0000256" key="4">
    <source>
        <dbReference type="ARBA" id="ARBA00023145"/>
    </source>
</evidence>
<dbReference type="EC" id="3.5.1.97" evidence="7"/>
<name>A0A841L9S6_9SPHN</name>
<keyword evidence="8" id="KW-1185">Reference proteome</keyword>
<evidence type="ECO:0000313" key="8">
    <source>
        <dbReference type="Proteomes" id="UP000538147"/>
    </source>
</evidence>
<dbReference type="GO" id="GO:0016811">
    <property type="term" value="F:hydrolase activity, acting on carbon-nitrogen (but not peptide) bonds, in linear amides"/>
    <property type="evidence" value="ECO:0007669"/>
    <property type="project" value="InterPro"/>
</dbReference>
<dbReference type="AlphaFoldDB" id="A0A841L9S6"/>
<keyword evidence="3 7" id="KW-0378">Hydrolase</keyword>
<dbReference type="Proteomes" id="UP000538147">
    <property type="component" value="Unassembled WGS sequence"/>
</dbReference>
<dbReference type="SUPFAM" id="SSF56235">
    <property type="entry name" value="N-terminal nucleophile aminohydrolases (Ntn hydrolases)"/>
    <property type="match status" value="1"/>
</dbReference>
<dbReference type="Gene3D" id="1.10.439.10">
    <property type="entry name" value="Penicillin Amidohydrolase, domain 1"/>
    <property type="match status" value="1"/>
</dbReference>
<dbReference type="InterPro" id="IPR043147">
    <property type="entry name" value="Penicillin_amidase_A-knob"/>
</dbReference>
<evidence type="ECO:0000256" key="3">
    <source>
        <dbReference type="ARBA" id="ARBA00022801"/>
    </source>
</evidence>
<dbReference type="Gene3D" id="2.30.120.10">
    <property type="match status" value="1"/>
</dbReference>
<evidence type="ECO:0000256" key="1">
    <source>
        <dbReference type="ARBA" id="ARBA00006586"/>
    </source>
</evidence>
<dbReference type="InterPro" id="IPR002692">
    <property type="entry name" value="S45"/>
</dbReference>
<comment type="similarity">
    <text evidence="1">Belongs to the peptidase S45 family.</text>
</comment>
<dbReference type="PANTHER" id="PTHR34218">
    <property type="entry name" value="PEPTIDASE S45 PENICILLIN AMIDASE"/>
    <property type="match status" value="1"/>
</dbReference>
<dbReference type="PIRSF" id="PIRSF001227">
    <property type="entry name" value="Pen_acylase"/>
    <property type="match status" value="1"/>
</dbReference>
<dbReference type="InterPro" id="IPR029055">
    <property type="entry name" value="Ntn_hydrolases_N"/>
</dbReference>
<dbReference type="InterPro" id="IPR043146">
    <property type="entry name" value="Penicillin_amidase_N_B-knob"/>
</dbReference>
<dbReference type="EMBL" id="JACIIV010000046">
    <property type="protein sequence ID" value="MBB6229397.1"/>
    <property type="molecule type" value="Genomic_DNA"/>
</dbReference>
<dbReference type="PANTHER" id="PTHR34218:SF3">
    <property type="entry name" value="ACYL-HOMOSERINE LACTONE ACYLASE PVDQ"/>
    <property type="match status" value="1"/>
</dbReference>
<dbReference type="GO" id="GO:0017000">
    <property type="term" value="P:antibiotic biosynthetic process"/>
    <property type="evidence" value="ECO:0007669"/>
    <property type="project" value="InterPro"/>
</dbReference>
<evidence type="ECO:0000313" key="7">
    <source>
        <dbReference type="EMBL" id="MBB6229397.1"/>
    </source>
</evidence>
<feature type="signal peptide" evidence="6">
    <location>
        <begin position="1"/>
        <end position="22"/>
    </location>
</feature>
<dbReference type="Gene3D" id="1.10.1400.10">
    <property type="match status" value="1"/>
</dbReference>
<dbReference type="InterPro" id="IPR014395">
    <property type="entry name" value="Pen/GL7ACA/AHL_acylase"/>
</dbReference>
<sequence length="715" mass="77848">MKIGFLAALPLLALPLLAPAFAAPTPTPAPAFGGGEILWDRYGVPHVYAKTEAGAFYGFGWAQAQSHGDILLKMYGESRARGAEYWGPDAEKLDRWLIANDVPTRSIAWYEAQTPAMRRNLDAFAAGINAYAAAHPQAIAAEMRQVLPIRGVDIIGHAHRLMNYNYIASENRVLAAAGPVGEGEAPEGSDGSNAWAVMPGRTAAGKTLLLANPHLPWAPSMLTYYEAHLTAPGYSVYGGTQVGLPVVRFAFNDNLGFTNTVNTILGFTRYELKLEGDGYRFDGKVLPFKTAQKSYKVRQPDGTLKTVSFTQRTTVHGPVFEMPDGKTPGSGPTIALKVAGLDRPGVLQQYLDMGKAQDWKAFEAALKTLQVPTFNIIYADRAGHVLYLDNGILPKHKTGGDYRRWAGLVPGDTSETLWTDIHSYEDMPKVFDPPGGFVQNANDGPWVSTWPRTLKPAEWPAHVVQQTGMSMRAQMSVKLLAGTDKISWDDFVSRKLTTTSLMAERMIPALIDAIGTSDDADLAQAKLLLAGWDRKYEADSKAGLLFETWAKLFAGPALTGQGGFATGWSLDDAIQTPNGLKDPAGAVAMLKQAVADTRKLYGAVDRPFGEVSRLKVAEGNLPGHGGLGNLGIFRVMTWSPLKDGERSPVHGETWVSMVEFGTPMKAVGLMSYGNASQPGSKHRADQLPMVEKKQFRTLWRDRKDIEANLEERVTF</sequence>
<comment type="caution">
    <text evidence="7">The sequence shown here is derived from an EMBL/GenBank/DDBJ whole genome shotgun (WGS) entry which is preliminary data.</text>
</comment>
<evidence type="ECO:0000256" key="2">
    <source>
        <dbReference type="ARBA" id="ARBA00022729"/>
    </source>
</evidence>
<gene>
    <name evidence="7" type="ORF">FHS79_003598</name>
</gene>
<dbReference type="RefSeq" id="WP_184203060.1">
    <property type="nucleotide sequence ID" value="NZ_BMOX01000096.1"/>
</dbReference>
<evidence type="ECO:0000256" key="6">
    <source>
        <dbReference type="SAM" id="SignalP"/>
    </source>
</evidence>
<protein>
    <submittedName>
        <fullName evidence="7">Acyl-homoserine-lactone acylase</fullName>
        <ecNumber evidence="7">3.5.1.97</ecNumber>
    </submittedName>
</protein>
<organism evidence="7 8">
    <name type="scientific">Polymorphobacter multimanifer</name>
    <dbReference type="NCBI Taxonomy" id="1070431"/>
    <lineage>
        <taxon>Bacteria</taxon>
        <taxon>Pseudomonadati</taxon>
        <taxon>Pseudomonadota</taxon>
        <taxon>Alphaproteobacteria</taxon>
        <taxon>Sphingomonadales</taxon>
        <taxon>Sphingosinicellaceae</taxon>
        <taxon>Polymorphobacter</taxon>
    </lineage>
</organism>
<dbReference type="Gene3D" id="3.60.20.10">
    <property type="entry name" value="Glutamine Phosphoribosylpyrophosphate, subunit 1, domain 1"/>
    <property type="match status" value="1"/>
</dbReference>
<dbReference type="InterPro" id="IPR023343">
    <property type="entry name" value="Penicillin_amidase_dom1"/>
</dbReference>
<reference evidence="7 8" key="1">
    <citation type="submission" date="2020-08" db="EMBL/GenBank/DDBJ databases">
        <title>Genomic Encyclopedia of Type Strains, Phase IV (KMG-IV): sequencing the most valuable type-strain genomes for metagenomic binning, comparative biology and taxonomic classification.</title>
        <authorList>
            <person name="Goeker M."/>
        </authorList>
    </citation>
    <scope>NUCLEOTIDE SEQUENCE [LARGE SCALE GENOMIC DNA]</scope>
    <source>
        <strain evidence="7 8">DSM 102189</strain>
    </source>
</reference>
<accession>A0A841L9S6</accession>
<proteinExistence type="inferred from homology"/>